<comment type="caution">
    <text evidence="3">The sequence shown here is derived from an EMBL/GenBank/DDBJ whole genome shotgun (WGS) entry which is preliminary data.</text>
</comment>
<reference evidence="3 4" key="1">
    <citation type="submission" date="2024-03" db="EMBL/GenBank/DDBJ databases">
        <title>Sequence of Lycoming College Course Isolates.</title>
        <authorList>
            <person name="Plotts O."/>
            <person name="Newman J."/>
        </authorList>
    </citation>
    <scope>NUCLEOTIDE SEQUENCE [LARGE SCALE GENOMIC DNA]</scope>
    <source>
        <strain evidence="3 4">CJB-3</strain>
    </source>
</reference>
<proteinExistence type="predicted"/>
<feature type="chain" id="PRO_5045137629" evidence="1">
    <location>
        <begin position="30"/>
        <end position="173"/>
    </location>
</feature>
<evidence type="ECO:0000313" key="3">
    <source>
        <dbReference type="EMBL" id="MEJ2904782.1"/>
    </source>
</evidence>
<evidence type="ECO:0000313" key="4">
    <source>
        <dbReference type="Proteomes" id="UP001378956"/>
    </source>
</evidence>
<dbReference type="RefSeq" id="WP_246269574.1">
    <property type="nucleotide sequence ID" value="NZ_CBFGNQ010000036.1"/>
</dbReference>
<evidence type="ECO:0000256" key="1">
    <source>
        <dbReference type="SAM" id="SignalP"/>
    </source>
</evidence>
<dbReference type="NCBIfam" id="TIGR04183">
    <property type="entry name" value="Por_Secre_tail"/>
    <property type="match status" value="1"/>
</dbReference>
<keyword evidence="4" id="KW-1185">Reference proteome</keyword>
<dbReference type="Pfam" id="PF18962">
    <property type="entry name" value="Por_Secre_tail"/>
    <property type="match status" value="1"/>
</dbReference>
<keyword evidence="1" id="KW-0732">Signal</keyword>
<evidence type="ECO:0000259" key="2">
    <source>
        <dbReference type="Pfam" id="PF18962"/>
    </source>
</evidence>
<protein>
    <submittedName>
        <fullName evidence="3">T9SS type A sorting domain-containing protein</fullName>
    </submittedName>
</protein>
<accession>A0ABU8NRA8</accession>
<dbReference type="InterPro" id="IPR026444">
    <property type="entry name" value="Secre_tail"/>
</dbReference>
<feature type="signal peptide" evidence="1">
    <location>
        <begin position="1"/>
        <end position="29"/>
    </location>
</feature>
<organism evidence="3 4">
    <name type="scientific">Pedobacter panaciterrae</name>
    <dbReference type="NCBI Taxonomy" id="363849"/>
    <lineage>
        <taxon>Bacteria</taxon>
        <taxon>Pseudomonadati</taxon>
        <taxon>Bacteroidota</taxon>
        <taxon>Sphingobacteriia</taxon>
        <taxon>Sphingobacteriales</taxon>
        <taxon>Sphingobacteriaceae</taxon>
        <taxon>Pedobacter</taxon>
    </lineage>
</organism>
<feature type="domain" description="Secretion system C-terminal sorting" evidence="2">
    <location>
        <begin position="94"/>
        <end position="172"/>
    </location>
</feature>
<sequence>MSKKHRIALLFHISCIICMGVFGSVNVFAQKSDSTINSARAKRINKTPQIKVNIPTYKPKYNLGFIQYNDVISNAKVVPTTQTKQDKILTVLKVYPNPVDDQVNLMLRLDRESNLSVKIMDLLGNEVVTLSNERISSGEQTKSYTIPNRLNPGIYFLKIVAGSETVVKRISVL</sequence>
<dbReference type="Proteomes" id="UP001378956">
    <property type="component" value="Unassembled WGS sequence"/>
</dbReference>
<name>A0ABU8NRA8_9SPHI</name>
<dbReference type="EMBL" id="JBBEUB010000008">
    <property type="protein sequence ID" value="MEJ2904782.1"/>
    <property type="molecule type" value="Genomic_DNA"/>
</dbReference>
<gene>
    <name evidence="3" type="ORF">WAE58_20225</name>
</gene>